<evidence type="ECO:0000313" key="3">
    <source>
        <dbReference type="Proteomes" id="UP000436088"/>
    </source>
</evidence>
<sequence length="81" mass="8706">MGRSGGPNVTSRIGSGYPYRYVGVTSVVSRLSSTDPDFSEIGAFIWEARQRSKAFSTCAFRFTPRNSNRAAHLLAAGDGMG</sequence>
<evidence type="ECO:0000313" key="2">
    <source>
        <dbReference type="EMBL" id="KAE8705489.1"/>
    </source>
</evidence>
<dbReference type="GO" id="GO:0004523">
    <property type="term" value="F:RNA-DNA hybrid ribonuclease activity"/>
    <property type="evidence" value="ECO:0007669"/>
    <property type="project" value="InterPro"/>
</dbReference>
<protein>
    <recommendedName>
        <fullName evidence="1">RNase H type-1 domain-containing protein</fullName>
    </recommendedName>
</protein>
<evidence type="ECO:0000259" key="1">
    <source>
        <dbReference type="Pfam" id="PF13456"/>
    </source>
</evidence>
<dbReference type="InterPro" id="IPR002156">
    <property type="entry name" value="RNaseH_domain"/>
</dbReference>
<name>A0A6A3ARC4_HIBSY</name>
<proteinExistence type="predicted"/>
<feature type="domain" description="RNase H type-1" evidence="1">
    <location>
        <begin position="25"/>
        <end position="75"/>
    </location>
</feature>
<organism evidence="2 3">
    <name type="scientific">Hibiscus syriacus</name>
    <name type="common">Rose of Sharon</name>
    <dbReference type="NCBI Taxonomy" id="106335"/>
    <lineage>
        <taxon>Eukaryota</taxon>
        <taxon>Viridiplantae</taxon>
        <taxon>Streptophyta</taxon>
        <taxon>Embryophyta</taxon>
        <taxon>Tracheophyta</taxon>
        <taxon>Spermatophyta</taxon>
        <taxon>Magnoliopsida</taxon>
        <taxon>eudicotyledons</taxon>
        <taxon>Gunneridae</taxon>
        <taxon>Pentapetalae</taxon>
        <taxon>rosids</taxon>
        <taxon>malvids</taxon>
        <taxon>Malvales</taxon>
        <taxon>Malvaceae</taxon>
        <taxon>Malvoideae</taxon>
        <taxon>Hibiscus</taxon>
    </lineage>
</organism>
<gene>
    <name evidence="2" type="ORF">F3Y22_tig00110429pilonHSYRG01424</name>
</gene>
<keyword evidence="3" id="KW-1185">Reference proteome</keyword>
<accession>A0A6A3ARC4</accession>
<comment type="caution">
    <text evidence="2">The sequence shown here is derived from an EMBL/GenBank/DDBJ whole genome shotgun (WGS) entry which is preliminary data.</text>
</comment>
<dbReference type="GO" id="GO:0003676">
    <property type="term" value="F:nucleic acid binding"/>
    <property type="evidence" value="ECO:0007669"/>
    <property type="project" value="InterPro"/>
</dbReference>
<dbReference type="Pfam" id="PF13456">
    <property type="entry name" value="RVT_3"/>
    <property type="match status" value="1"/>
</dbReference>
<dbReference type="AlphaFoldDB" id="A0A6A3ARC4"/>
<reference evidence="2" key="1">
    <citation type="submission" date="2019-09" db="EMBL/GenBank/DDBJ databases">
        <title>Draft genome information of white flower Hibiscus syriacus.</title>
        <authorList>
            <person name="Kim Y.-M."/>
        </authorList>
    </citation>
    <scope>NUCLEOTIDE SEQUENCE [LARGE SCALE GENOMIC DNA]</scope>
    <source>
        <strain evidence="2">YM2019G1</strain>
    </source>
</reference>
<dbReference type="EMBL" id="VEPZ02000982">
    <property type="protein sequence ID" value="KAE8705489.1"/>
    <property type="molecule type" value="Genomic_DNA"/>
</dbReference>
<dbReference type="Proteomes" id="UP000436088">
    <property type="component" value="Unassembled WGS sequence"/>
</dbReference>